<keyword evidence="6" id="KW-1185">Reference proteome</keyword>
<evidence type="ECO:0000256" key="3">
    <source>
        <dbReference type="ARBA" id="ARBA00023180"/>
    </source>
</evidence>
<dbReference type="InterPro" id="IPR018119">
    <property type="entry name" value="Strictosidine_synth_cons-reg"/>
</dbReference>
<proteinExistence type="inferred from homology"/>
<evidence type="ECO:0000313" key="6">
    <source>
        <dbReference type="Proteomes" id="UP001620626"/>
    </source>
</evidence>
<gene>
    <name evidence="5" type="ORF">niasHT_017433</name>
</gene>
<organism evidence="5 6">
    <name type="scientific">Heterodera trifolii</name>
    <dbReference type="NCBI Taxonomy" id="157864"/>
    <lineage>
        <taxon>Eukaryota</taxon>
        <taxon>Metazoa</taxon>
        <taxon>Ecdysozoa</taxon>
        <taxon>Nematoda</taxon>
        <taxon>Chromadorea</taxon>
        <taxon>Rhabditida</taxon>
        <taxon>Tylenchina</taxon>
        <taxon>Tylenchomorpha</taxon>
        <taxon>Tylenchoidea</taxon>
        <taxon>Heteroderidae</taxon>
        <taxon>Heteroderinae</taxon>
        <taxon>Heterodera</taxon>
    </lineage>
</organism>
<dbReference type="EMBL" id="JBICBT010000376">
    <property type="protein sequence ID" value="KAL3115575.1"/>
    <property type="molecule type" value="Genomic_DNA"/>
</dbReference>
<dbReference type="Pfam" id="PF03088">
    <property type="entry name" value="Str_synth"/>
    <property type="match status" value="1"/>
</dbReference>
<dbReference type="SUPFAM" id="SSF63829">
    <property type="entry name" value="Calcium-dependent phosphotriesterase"/>
    <property type="match status" value="1"/>
</dbReference>
<reference evidence="5 6" key="1">
    <citation type="submission" date="2024-10" db="EMBL/GenBank/DDBJ databases">
        <authorList>
            <person name="Kim D."/>
        </authorList>
    </citation>
    <scope>NUCLEOTIDE SEQUENCE [LARGE SCALE GENOMIC DNA]</scope>
    <source>
        <strain evidence="5">BH-2024</strain>
    </source>
</reference>
<evidence type="ECO:0000256" key="1">
    <source>
        <dbReference type="ARBA" id="ARBA00009191"/>
    </source>
</evidence>
<name>A0ABD2LK19_9BILA</name>
<dbReference type="Gene3D" id="2.120.10.30">
    <property type="entry name" value="TolB, C-terminal domain"/>
    <property type="match status" value="1"/>
</dbReference>
<keyword evidence="2" id="KW-0597">Phosphoprotein</keyword>
<dbReference type="AlphaFoldDB" id="A0ABD2LK19"/>
<dbReference type="InterPro" id="IPR011042">
    <property type="entry name" value="6-blade_b-propeller_TolB-like"/>
</dbReference>
<sequence>MGFLGKLSIGLSVVFLGIAVWFSTSKFLPKEYHLPPPPALTGLLTVNKPKVLEKLLEGQVLGPESAVIENDVIYTCTLDGMCLKIVDGKIAKSVPVTAHATNCDGKRETIPICGRPLGIRRFNSQQFIVADAVLGLLLINFEEETKEVLLPSTTIVDKKRLGFPDDLDIVGNDTILFTDLSAKYGYSDCDLAFFEHIRDGRLLEYKVSTGQLRVLMDGLAVANGVQLHPDKNSVLVCETAMARIHRYYFAGPKKGMQQIFVDNLPGFPDNIRISRTGDSFYVALAFHRSEQKPHIYDKLGPWPLARKFIGELLKILPDNVLQRCRFLAGSTHGIVLQLDLNGMILRSWHDLEGSVISHISEVDDDGGDFLYLSSFVNNYIGRMSKE</sequence>
<comment type="caution">
    <text evidence="5">The sequence shown here is derived from an EMBL/GenBank/DDBJ whole genome shotgun (WGS) entry which is preliminary data.</text>
</comment>
<keyword evidence="3" id="KW-0325">Glycoprotein</keyword>
<evidence type="ECO:0000313" key="5">
    <source>
        <dbReference type="EMBL" id="KAL3115575.1"/>
    </source>
</evidence>
<protein>
    <recommendedName>
        <fullName evidence="4">Strictosidine synthase conserved region domain-containing protein</fullName>
    </recommendedName>
</protein>
<dbReference type="Proteomes" id="UP001620626">
    <property type="component" value="Unassembled WGS sequence"/>
</dbReference>
<feature type="domain" description="Strictosidine synthase conserved region" evidence="4">
    <location>
        <begin position="165"/>
        <end position="251"/>
    </location>
</feature>
<accession>A0ABD2LK19</accession>
<evidence type="ECO:0000259" key="4">
    <source>
        <dbReference type="Pfam" id="PF03088"/>
    </source>
</evidence>
<dbReference type="PANTHER" id="PTHR10426:SF88">
    <property type="entry name" value="ADIPOCYTE PLASMA MEMBRANE-ASSOCIATED PROTEIN HEMOMUCIN-RELATED"/>
    <property type="match status" value="1"/>
</dbReference>
<evidence type="ECO:0000256" key="2">
    <source>
        <dbReference type="ARBA" id="ARBA00022553"/>
    </source>
</evidence>
<dbReference type="PANTHER" id="PTHR10426">
    <property type="entry name" value="STRICTOSIDINE SYNTHASE-RELATED"/>
    <property type="match status" value="1"/>
</dbReference>
<comment type="similarity">
    <text evidence="1">Belongs to the strictosidine synthase family.</text>
</comment>